<keyword evidence="2" id="KW-1133">Transmembrane helix</keyword>
<keyword evidence="2" id="KW-0812">Transmembrane</keyword>
<sequence>MTNPYHNQDPQYGANPYQQAPQYGANPYQQQDPQQGYGHYGQQPSQPTYQQQAYPQPGPAEKGFFARLFDLSFDQYVTTSIIKVIFIISVVLQGLWAIYFMAAGFFVSTGAGILTLILAPIAWFFALLLTRVWMELLIVIFKIKEDLGAIRTRGGF</sequence>
<evidence type="ECO:0000256" key="2">
    <source>
        <dbReference type="SAM" id="Phobius"/>
    </source>
</evidence>
<dbReference type="Proteomes" id="UP001225356">
    <property type="component" value="Unassembled WGS sequence"/>
</dbReference>
<accession>A0ABT9QM56</accession>
<evidence type="ECO:0000313" key="4">
    <source>
        <dbReference type="Proteomes" id="UP001225356"/>
    </source>
</evidence>
<keyword evidence="4" id="KW-1185">Reference proteome</keyword>
<feature type="transmembrane region" description="Helical" evidence="2">
    <location>
        <begin position="113"/>
        <end position="134"/>
    </location>
</feature>
<gene>
    <name evidence="3" type="ORF">J2853_007056</name>
</gene>
<comment type="caution">
    <text evidence="3">The sequence shown here is derived from an EMBL/GenBank/DDBJ whole genome shotgun (WGS) entry which is preliminary data.</text>
</comment>
<organism evidence="3 4">
    <name type="scientific">Streptosporangium lutulentum</name>
    <dbReference type="NCBI Taxonomy" id="1461250"/>
    <lineage>
        <taxon>Bacteria</taxon>
        <taxon>Bacillati</taxon>
        <taxon>Actinomycetota</taxon>
        <taxon>Actinomycetes</taxon>
        <taxon>Streptosporangiales</taxon>
        <taxon>Streptosporangiaceae</taxon>
        <taxon>Streptosporangium</taxon>
    </lineage>
</organism>
<evidence type="ECO:0008006" key="5">
    <source>
        <dbReference type="Google" id="ProtNLM"/>
    </source>
</evidence>
<evidence type="ECO:0000256" key="1">
    <source>
        <dbReference type="SAM" id="MobiDB-lite"/>
    </source>
</evidence>
<keyword evidence="2" id="KW-0472">Membrane</keyword>
<dbReference type="InterPro" id="IPR025557">
    <property type="entry name" value="DUF4282"/>
</dbReference>
<name>A0ABT9QM56_9ACTN</name>
<reference evidence="3 4" key="1">
    <citation type="submission" date="2023-07" db="EMBL/GenBank/DDBJ databases">
        <title>Sequencing the genomes of 1000 actinobacteria strains.</title>
        <authorList>
            <person name="Klenk H.-P."/>
        </authorList>
    </citation>
    <scope>NUCLEOTIDE SEQUENCE [LARGE SCALE GENOMIC DNA]</scope>
    <source>
        <strain evidence="3 4">DSM 46740</strain>
    </source>
</reference>
<feature type="compositionally biased region" description="Low complexity" evidence="1">
    <location>
        <begin position="27"/>
        <end position="55"/>
    </location>
</feature>
<proteinExistence type="predicted"/>
<feature type="region of interest" description="Disordered" evidence="1">
    <location>
        <begin position="1"/>
        <end position="58"/>
    </location>
</feature>
<dbReference type="EMBL" id="JAUSQU010000001">
    <property type="protein sequence ID" value="MDP9847845.1"/>
    <property type="molecule type" value="Genomic_DNA"/>
</dbReference>
<feature type="transmembrane region" description="Helical" evidence="2">
    <location>
        <begin position="84"/>
        <end position="107"/>
    </location>
</feature>
<dbReference type="RefSeq" id="WP_307564892.1">
    <property type="nucleotide sequence ID" value="NZ_JAUSQU010000001.1"/>
</dbReference>
<evidence type="ECO:0000313" key="3">
    <source>
        <dbReference type="EMBL" id="MDP9847845.1"/>
    </source>
</evidence>
<protein>
    <recommendedName>
        <fullName evidence="5">DUF4282 domain-containing protein</fullName>
    </recommendedName>
</protein>
<dbReference type="Pfam" id="PF14110">
    <property type="entry name" value="DUF4282"/>
    <property type="match status" value="1"/>
</dbReference>
<feature type="compositionally biased region" description="Polar residues" evidence="1">
    <location>
        <begin position="1"/>
        <end position="21"/>
    </location>
</feature>